<feature type="transmembrane region" description="Helical" evidence="5">
    <location>
        <begin position="244"/>
        <end position="265"/>
    </location>
</feature>
<comment type="subcellular location">
    <subcellularLocation>
        <location evidence="1">Membrane</location>
        <topology evidence="1">Multi-pass membrane protein</topology>
    </subcellularLocation>
</comment>
<feature type="transmembrane region" description="Helical" evidence="5">
    <location>
        <begin position="402"/>
        <end position="424"/>
    </location>
</feature>
<evidence type="ECO:0000313" key="8">
    <source>
        <dbReference type="Proteomes" id="UP001201812"/>
    </source>
</evidence>
<dbReference type="PROSITE" id="PS50850">
    <property type="entry name" value="MFS"/>
    <property type="match status" value="1"/>
</dbReference>
<feature type="transmembrane region" description="Helical" evidence="5">
    <location>
        <begin position="60"/>
        <end position="83"/>
    </location>
</feature>
<dbReference type="InterPro" id="IPR036259">
    <property type="entry name" value="MFS_trans_sf"/>
</dbReference>
<feature type="transmembrane region" description="Helical" evidence="5">
    <location>
        <begin position="124"/>
        <end position="146"/>
    </location>
</feature>
<proteinExistence type="predicted"/>
<accession>A0AAD4NHC8</accession>
<dbReference type="Gene3D" id="1.20.1250.20">
    <property type="entry name" value="MFS general substrate transporter like domains"/>
    <property type="match status" value="2"/>
</dbReference>
<feature type="transmembrane region" description="Helical" evidence="5">
    <location>
        <begin position="95"/>
        <end position="117"/>
    </location>
</feature>
<dbReference type="GO" id="GO:0015149">
    <property type="term" value="F:hexose transmembrane transporter activity"/>
    <property type="evidence" value="ECO:0007669"/>
    <property type="project" value="TreeGrafter"/>
</dbReference>
<keyword evidence="2 5" id="KW-0812">Transmembrane</keyword>
<keyword evidence="8" id="KW-1185">Reference proteome</keyword>
<evidence type="ECO:0000256" key="5">
    <source>
        <dbReference type="SAM" id="Phobius"/>
    </source>
</evidence>
<evidence type="ECO:0000259" key="6">
    <source>
        <dbReference type="PROSITE" id="PS50850"/>
    </source>
</evidence>
<dbReference type="InterPro" id="IPR020846">
    <property type="entry name" value="MFS_dom"/>
</dbReference>
<keyword evidence="7" id="KW-0762">Sugar transport</keyword>
<dbReference type="Proteomes" id="UP001201812">
    <property type="component" value="Unassembled WGS sequence"/>
</dbReference>
<feature type="domain" description="Major facilitator superfamily (MFS) profile" evidence="6">
    <location>
        <begin position="15"/>
        <end position="430"/>
    </location>
</feature>
<organism evidence="7 8">
    <name type="scientific">Ditylenchus destructor</name>
    <dbReference type="NCBI Taxonomy" id="166010"/>
    <lineage>
        <taxon>Eukaryota</taxon>
        <taxon>Metazoa</taxon>
        <taxon>Ecdysozoa</taxon>
        <taxon>Nematoda</taxon>
        <taxon>Chromadorea</taxon>
        <taxon>Rhabditida</taxon>
        <taxon>Tylenchina</taxon>
        <taxon>Tylenchomorpha</taxon>
        <taxon>Sphaerularioidea</taxon>
        <taxon>Anguinidae</taxon>
        <taxon>Anguininae</taxon>
        <taxon>Ditylenchus</taxon>
    </lineage>
</organism>
<protein>
    <submittedName>
        <fullName evidence="7">Sugar transporter domain-containing protein</fullName>
    </submittedName>
</protein>
<dbReference type="PANTHER" id="PTHR23503">
    <property type="entry name" value="SOLUTE CARRIER FAMILY 2"/>
    <property type="match status" value="1"/>
</dbReference>
<feature type="transmembrane region" description="Helical" evidence="5">
    <location>
        <begin position="308"/>
        <end position="325"/>
    </location>
</feature>
<evidence type="ECO:0000256" key="4">
    <source>
        <dbReference type="ARBA" id="ARBA00023136"/>
    </source>
</evidence>
<dbReference type="InterPro" id="IPR045263">
    <property type="entry name" value="GLUT"/>
</dbReference>
<gene>
    <name evidence="7" type="ORF">DdX_00946</name>
</gene>
<keyword evidence="3 5" id="KW-1133">Transmembrane helix</keyword>
<reference evidence="7" key="1">
    <citation type="submission" date="2022-01" db="EMBL/GenBank/DDBJ databases">
        <title>Genome Sequence Resource for Two Populations of Ditylenchus destructor, the Migratory Endoparasitic Phytonematode.</title>
        <authorList>
            <person name="Zhang H."/>
            <person name="Lin R."/>
            <person name="Xie B."/>
        </authorList>
    </citation>
    <scope>NUCLEOTIDE SEQUENCE</scope>
    <source>
        <strain evidence="7">BazhouSP</strain>
    </source>
</reference>
<dbReference type="PANTHER" id="PTHR23503:SF108">
    <property type="entry name" value="MAJOR FACILITATOR SUPERFAMILY (MFS) PROFILE DOMAIN-CONTAINING PROTEIN"/>
    <property type="match status" value="1"/>
</dbReference>
<comment type="caution">
    <text evidence="7">The sequence shown here is derived from an EMBL/GenBank/DDBJ whole genome shotgun (WGS) entry which is preliminary data.</text>
</comment>
<dbReference type="Pfam" id="PF00083">
    <property type="entry name" value="Sugar_tr"/>
    <property type="match status" value="2"/>
</dbReference>
<evidence type="ECO:0000256" key="1">
    <source>
        <dbReference type="ARBA" id="ARBA00004141"/>
    </source>
</evidence>
<keyword evidence="4 5" id="KW-0472">Membrane</keyword>
<feature type="transmembrane region" description="Helical" evidence="5">
    <location>
        <begin position="375"/>
        <end position="396"/>
    </location>
</feature>
<dbReference type="GO" id="GO:0016020">
    <property type="term" value="C:membrane"/>
    <property type="evidence" value="ECO:0007669"/>
    <property type="project" value="UniProtKB-SubCell"/>
</dbReference>
<dbReference type="AlphaFoldDB" id="A0AAD4NHC8"/>
<evidence type="ECO:0000313" key="7">
    <source>
        <dbReference type="EMBL" id="KAI1728745.1"/>
    </source>
</evidence>
<feature type="transmembrane region" description="Helical" evidence="5">
    <location>
        <begin position="277"/>
        <end position="296"/>
    </location>
</feature>
<evidence type="ECO:0000256" key="2">
    <source>
        <dbReference type="ARBA" id="ARBA00022692"/>
    </source>
</evidence>
<dbReference type="EMBL" id="JAKKPZ010000001">
    <property type="protein sequence ID" value="KAI1728745.1"/>
    <property type="molecule type" value="Genomic_DNA"/>
</dbReference>
<feature type="transmembrane region" description="Helical" evidence="5">
    <location>
        <begin position="337"/>
        <end position="363"/>
    </location>
</feature>
<evidence type="ECO:0000256" key="3">
    <source>
        <dbReference type="ARBA" id="ARBA00022989"/>
    </source>
</evidence>
<sequence>MFAPQGNFAKTIGLLAATASLSNFLEGYSSSYPNTAGSSFQKYINSSYIQRHGGSGMTNWAFTWFWSLLLNIWFVGYLLGTFITPHMTDTYGRKSALLIANSICLLATFISVASVAFSLPELLIFGRAVGAAGSGVSFGSLILFLQETTPTSLRGTCSFLSVGVIPGILSILIMIPMKESPKYLLLNRHNRKAALESLIYYRGNHANCDELLEEIAKESDSNTIELAPLRGIFEVLRQPYLRKAITIGILSLQIVVGIWPIVYISTELLEAHFEVKMAQYSSFAFICANFVSSVIGMCAVERCGRRPMLIYCGIANTLCLCSYIFFDRMAAHYDHYFKYGCVVSLICYGMTYGAALGPIAFFITSELVPQRYRSLAQSIVFAVNTVINFTFSFLTLPFYQLINVWAFIPLFIIPSTFSIIYLIINMPETKGREVHVIVAELIKRSSKSAYLGNIIVPGLSPPESLTKTVVTTISEEDLGKVIAECGISLESINLETNFEYTPDTTIMNNDLTTGFYANNLALSLTSKNNTSCCSNGDIKA</sequence>
<dbReference type="InterPro" id="IPR005828">
    <property type="entry name" value="MFS_sugar_transport-like"/>
</dbReference>
<dbReference type="SUPFAM" id="SSF103473">
    <property type="entry name" value="MFS general substrate transporter"/>
    <property type="match status" value="1"/>
</dbReference>
<keyword evidence="7" id="KW-0813">Transport</keyword>
<name>A0AAD4NHC8_9BILA</name>